<dbReference type="Proteomes" id="UP000274199">
    <property type="component" value="Segment"/>
</dbReference>
<organism evidence="1 2">
    <name type="scientific">Bacillus phage vB_BcoS-136</name>
    <dbReference type="NCBI Taxonomy" id="2419619"/>
    <lineage>
        <taxon>Viruses</taxon>
        <taxon>Duplodnaviria</taxon>
        <taxon>Heunggongvirae</taxon>
        <taxon>Uroviricota</taxon>
        <taxon>Caudoviricetes</taxon>
        <taxon>Heleneionescovirinae</taxon>
        <taxon>Kenyattavirus</taxon>
        <taxon>Kenyattavirus kv136</taxon>
    </lineage>
</organism>
<proteinExistence type="predicted"/>
<name>A0A3G3BVN2_9CAUD</name>
<dbReference type="EMBL" id="MH884508">
    <property type="protein sequence ID" value="AYP68329.1"/>
    <property type="molecule type" value="Genomic_DNA"/>
</dbReference>
<evidence type="ECO:0000313" key="2">
    <source>
        <dbReference type="Proteomes" id="UP000274199"/>
    </source>
</evidence>
<reference evidence="1 2" key="1">
    <citation type="submission" date="2018-09" db="EMBL/GenBank/DDBJ databases">
        <title>Comparative Genomic Analysis of Eight Novel Haloalkaliphilic Bacteriophages from Lake Elmenteita, Kenya.</title>
        <authorList>
            <person name="Akhwale J.K."/>
        </authorList>
    </citation>
    <scope>NUCLEOTIDE SEQUENCE [LARGE SCALE GENOMIC DNA]</scope>
</reference>
<gene>
    <name evidence="1" type="ORF">vBBcoS136_00215</name>
</gene>
<accession>A0A3G3BVN2</accession>
<protein>
    <submittedName>
        <fullName evidence="1">Uncharacterized protein</fullName>
    </submittedName>
</protein>
<evidence type="ECO:0000313" key="1">
    <source>
        <dbReference type="EMBL" id="AYP68329.1"/>
    </source>
</evidence>
<sequence>MNKVDITLNKDDIEYAILLYLSKKYPNLQPESMRIEYNRGRQVGSITGYLK</sequence>
<keyword evidence="2" id="KW-1185">Reference proteome</keyword>